<sequence>MQESVPQFIDREQKLLGPLTVRQTVVLGLTVLILILSYFLLNFFVFSILFVVLGSSGVAIAFIKINDQPLYKVIASFFGYFVKPRKYLWERKENDSGIPKKPKSSSRKEEMAALDTKQITESDIKNLAEFLDR</sequence>
<keyword evidence="2" id="KW-0812">Transmembrane</keyword>
<keyword evidence="2" id="KW-1133">Transmembrane helix</keyword>
<protein>
    <recommendedName>
        <fullName evidence="5">PrgI family protein</fullName>
    </recommendedName>
</protein>
<dbReference type="EMBL" id="MHOJ01000003">
    <property type="protein sequence ID" value="OGZ63050.1"/>
    <property type="molecule type" value="Genomic_DNA"/>
</dbReference>
<name>A0A1G2HLA8_9BACT</name>
<evidence type="ECO:0000256" key="1">
    <source>
        <dbReference type="SAM" id="MobiDB-lite"/>
    </source>
</evidence>
<accession>A0A1G2HLA8</accession>
<feature type="transmembrane region" description="Helical" evidence="2">
    <location>
        <begin position="45"/>
        <end position="63"/>
    </location>
</feature>
<reference evidence="3 4" key="1">
    <citation type="journal article" date="2016" name="Nat. Commun.">
        <title>Thousands of microbial genomes shed light on interconnected biogeochemical processes in an aquifer system.</title>
        <authorList>
            <person name="Anantharaman K."/>
            <person name="Brown C.T."/>
            <person name="Hug L.A."/>
            <person name="Sharon I."/>
            <person name="Castelle C.J."/>
            <person name="Probst A.J."/>
            <person name="Thomas B.C."/>
            <person name="Singh A."/>
            <person name="Wilkins M.J."/>
            <person name="Karaoz U."/>
            <person name="Brodie E.L."/>
            <person name="Williams K.H."/>
            <person name="Hubbard S.S."/>
            <person name="Banfield J.F."/>
        </authorList>
    </citation>
    <scope>NUCLEOTIDE SEQUENCE [LARGE SCALE GENOMIC DNA]</scope>
</reference>
<dbReference type="STRING" id="1802164.A3H51_01015"/>
<dbReference type="AlphaFoldDB" id="A0A1G2HLA8"/>
<dbReference type="Proteomes" id="UP000178509">
    <property type="component" value="Unassembled WGS sequence"/>
</dbReference>
<evidence type="ECO:0000313" key="4">
    <source>
        <dbReference type="Proteomes" id="UP000178509"/>
    </source>
</evidence>
<evidence type="ECO:0000256" key="2">
    <source>
        <dbReference type="SAM" id="Phobius"/>
    </source>
</evidence>
<gene>
    <name evidence="3" type="ORF">A3H51_01015</name>
</gene>
<organism evidence="3 4">
    <name type="scientific">Candidatus Spechtbacteria bacterium RIFCSPLOWO2_02_FULL_38_8</name>
    <dbReference type="NCBI Taxonomy" id="1802164"/>
    <lineage>
        <taxon>Bacteria</taxon>
        <taxon>Candidatus Spechtiibacteriota</taxon>
    </lineage>
</organism>
<feature type="region of interest" description="Disordered" evidence="1">
    <location>
        <begin position="94"/>
        <end position="114"/>
    </location>
</feature>
<comment type="caution">
    <text evidence="3">The sequence shown here is derived from an EMBL/GenBank/DDBJ whole genome shotgun (WGS) entry which is preliminary data.</text>
</comment>
<feature type="transmembrane region" description="Helical" evidence="2">
    <location>
        <begin position="21"/>
        <end position="39"/>
    </location>
</feature>
<evidence type="ECO:0000313" key="3">
    <source>
        <dbReference type="EMBL" id="OGZ63050.1"/>
    </source>
</evidence>
<proteinExistence type="predicted"/>
<keyword evidence="2" id="KW-0472">Membrane</keyword>
<dbReference type="InterPro" id="IPR024414">
    <property type="entry name" value="Uncharacterised_PrgI"/>
</dbReference>
<evidence type="ECO:0008006" key="5">
    <source>
        <dbReference type="Google" id="ProtNLM"/>
    </source>
</evidence>
<dbReference type="Pfam" id="PF12666">
    <property type="entry name" value="PrgI"/>
    <property type="match status" value="1"/>
</dbReference>